<dbReference type="PANTHER" id="PTHR46388:SF2">
    <property type="entry name" value="NHL REPEAT-CONTAINING PROTEIN 2"/>
    <property type="match status" value="1"/>
</dbReference>
<accession>A0A1Y1IMI3</accession>
<dbReference type="PROSITE" id="PS51125">
    <property type="entry name" value="NHL"/>
    <property type="match status" value="1"/>
</dbReference>
<keyword evidence="1" id="KW-0677">Repeat</keyword>
<dbReference type="PROSITE" id="PS51352">
    <property type="entry name" value="THIOREDOXIN_2"/>
    <property type="match status" value="1"/>
</dbReference>
<sequence>MAASRAWVAAGKAGQSVPVLSGKCSSQHSDARCSAFRSWPAVGPRDLYSKLTKGGNITQCRYNVADLFRYKRHSKASQHRLARRAERERVVGVSATLEQGVTIVVGAEATKEAPASDNAGTNVQAVLFDMDGVLCDSEDRSRQAAVELFKELGFEVTEEDFIPFMGTGEANFLGGVARKFGVPDWDVTKAKARFFEIYIGKYALPDSGLGYSGALELIQAVKRAGLKAAVASSADLVKVNANLAAAGLPLTNFDAVVSADLFERLKPSPDIFLAASKALGVPPSQCVVIEDALAGVQAALAAGMRCIGVTTSLDAAALAPGGPALVRKDISHITLDDILTVKYPPSNNDDQNETPAQLLKELKQSGGKEGIAKGLQSVLNATVDLPGGFSTRRRDVLRLGAGLIGLTSTYIAFTRAKAMSYVSPRAVLNQLFGAPAPGVAEAAEDRVKQFKKYIRDMEKRGGGTTVPEFQQGLAWLNTAPLKLSKELRGRVLVLDFWTYCCINCMHILPDLAFLEKKYKDQPVTVVGVHSAKFDNEKDTEAIREAVLRYDVVHPVVNDGEMTMWRGLGVSSWPTLAVVSPKGKLLAMLAGEGHRQDIDELLQAALEYYGEQGDLKNDPLPISLEKDKDSRVAKSPLRFPGKIATDLKNKRLFISDSSQHRIVVTDLKGNFITQIGGGGGEGLRDGAFEFAAFNRPQGLAYHSGRDLLYVADTENHAFREVNLGSGMVRTLAGNGKQGADYRGGGSGPTQLLNSPWDVVVDEARNVAYVAMAGQHQLWKYDIAGNTIGQFSGDGYERNLNGPSGTKSSFAQPSGLSLTPDGSSMYVADSESSSVRVVNTATGGSQSNVGGDPYFSDNLFQFGDVDGQGGSARLQHPLGVLYDPAGGKVFVADSYNHKVKIMDPSKNLVQTLAGTGKPGFRDGTGGEVQFSEPNGLALGEDGDVYVADTNNSLIRVIHTRDGNKVSTLSLSGVPPPPEAPAAARRKRRAVDTELVKVDEVSASSGNLVLQISLPPGYHYTQGATSKYEVESDPSNGVTVQPAAGDLSSARDGPSATLKFTRSSTAASSVRINCKVYYCEDSDTVCLFKGVTFEVPFSPSESSSSTVTLPYLVTPDKTPSNVTNSFLIKP</sequence>
<dbReference type="CDD" id="cd14951">
    <property type="entry name" value="NHL-2_like"/>
    <property type="match status" value="1"/>
</dbReference>
<dbReference type="PRINTS" id="PR00413">
    <property type="entry name" value="HADHALOGNASE"/>
</dbReference>
<dbReference type="Proteomes" id="UP000054558">
    <property type="component" value="Unassembled WGS sequence"/>
</dbReference>
<dbReference type="AlphaFoldDB" id="A0A1Y1IMI3"/>
<dbReference type="FunFam" id="3.40.30.10:FF:000320">
    <property type="entry name" value="NHL repeat-containing protein 2"/>
    <property type="match status" value="1"/>
</dbReference>
<dbReference type="Gene3D" id="3.40.50.1000">
    <property type="entry name" value="HAD superfamily/HAD-like"/>
    <property type="match status" value="1"/>
</dbReference>
<dbReference type="OrthoDB" id="273823at2759"/>
<dbReference type="Gene3D" id="2.120.10.30">
    <property type="entry name" value="TolB, C-terminal domain"/>
    <property type="match status" value="2"/>
</dbReference>
<dbReference type="SFLD" id="SFLDG01135">
    <property type="entry name" value="C1.5.6:_HAD__Beta-PGM__Phospha"/>
    <property type="match status" value="1"/>
</dbReference>
<gene>
    <name evidence="4" type="ORF">KFL_009220040</name>
</gene>
<dbReference type="SFLD" id="SFLDS00003">
    <property type="entry name" value="Haloacid_Dehalogenase"/>
    <property type="match status" value="1"/>
</dbReference>
<reference evidence="4 5" key="1">
    <citation type="journal article" date="2014" name="Nat. Commun.">
        <title>Klebsormidium flaccidum genome reveals primary factors for plant terrestrial adaptation.</title>
        <authorList>
            <person name="Hori K."/>
            <person name="Maruyama F."/>
            <person name="Fujisawa T."/>
            <person name="Togashi T."/>
            <person name="Yamamoto N."/>
            <person name="Seo M."/>
            <person name="Sato S."/>
            <person name="Yamada T."/>
            <person name="Mori H."/>
            <person name="Tajima N."/>
            <person name="Moriyama T."/>
            <person name="Ikeuchi M."/>
            <person name="Watanabe M."/>
            <person name="Wada H."/>
            <person name="Kobayashi K."/>
            <person name="Saito M."/>
            <person name="Masuda T."/>
            <person name="Sasaki-Sekimoto Y."/>
            <person name="Mashiguchi K."/>
            <person name="Awai K."/>
            <person name="Shimojima M."/>
            <person name="Masuda S."/>
            <person name="Iwai M."/>
            <person name="Nobusawa T."/>
            <person name="Narise T."/>
            <person name="Kondo S."/>
            <person name="Saito H."/>
            <person name="Sato R."/>
            <person name="Murakawa M."/>
            <person name="Ihara Y."/>
            <person name="Oshima-Yamada Y."/>
            <person name="Ohtaka K."/>
            <person name="Satoh M."/>
            <person name="Sonobe K."/>
            <person name="Ishii M."/>
            <person name="Ohtani R."/>
            <person name="Kanamori-Sato M."/>
            <person name="Honoki R."/>
            <person name="Miyazaki D."/>
            <person name="Mochizuki H."/>
            <person name="Umetsu J."/>
            <person name="Higashi K."/>
            <person name="Shibata D."/>
            <person name="Kamiya Y."/>
            <person name="Sato N."/>
            <person name="Nakamura Y."/>
            <person name="Tabata S."/>
            <person name="Ida S."/>
            <person name="Kurokawa K."/>
            <person name="Ohta H."/>
        </authorList>
    </citation>
    <scope>NUCLEOTIDE SEQUENCE [LARGE SCALE GENOMIC DNA]</scope>
    <source>
        <strain evidence="4 5">NIES-2285</strain>
    </source>
</reference>
<proteinExistence type="predicted"/>
<dbReference type="NCBIfam" id="TIGR01509">
    <property type="entry name" value="HAD-SF-IA-v3"/>
    <property type="match status" value="1"/>
</dbReference>
<keyword evidence="5" id="KW-1185">Reference proteome</keyword>
<dbReference type="Pfam" id="PF13905">
    <property type="entry name" value="Thioredoxin_8"/>
    <property type="match status" value="1"/>
</dbReference>
<dbReference type="InterPro" id="IPR012336">
    <property type="entry name" value="Thioredoxin-like_fold"/>
</dbReference>
<name>A0A1Y1IMI3_KLENI</name>
<dbReference type="SUPFAM" id="SSF52833">
    <property type="entry name" value="Thioredoxin-like"/>
    <property type="match status" value="1"/>
</dbReference>
<dbReference type="InterPro" id="IPR006439">
    <property type="entry name" value="HAD-SF_hydro_IA"/>
</dbReference>
<evidence type="ECO:0000313" key="5">
    <source>
        <dbReference type="Proteomes" id="UP000054558"/>
    </source>
</evidence>
<dbReference type="Pfam" id="PF01436">
    <property type="entry name" value="NHL"/>
    <property type="match status" value="2"/>
</dbReference>
<dbReference type="SUPFAM" id="SSF56784">
    <property type="entry name" value="HAD-like"/>
    <property type="match status" value="1"/>
</dbReference>
<evidence type="ECO:0000256" key="1">
    <source>
        <dbReference type="ARBA" id="ARBA00022737"/>
    </source>
</evidence>
<dbReference type="InterPro" id="IPR013766">
    <property type="entry name" value="Thioredoxin_domain"/>
</dbReference>
<feature type="repeat" description="NHL" evidence="2">
    <location>
        <begin position="865"/>
        <end position="903"/>
    </location>
</feature>
<dbReference type="InterPro" id="IPR011042">
    <property type="entry name" value="6-blade_b-propeller_TolB-like"/>
</dbReference>
<dbReference type="Gene3D" id="3.40.30.10">
    <property type="entry name" value="Glutaredoxin"/>
    <property type="match status" value="1"/>
</dbReference>
<dbReference type="SUPFAM" id="SSF101898">
    <property type="entry name" value="NHL repeat"/>
    <property type="match status" value="1"/>
</dbReference>
<dbReference type="InterPro" id="IPR036249">
    <property type="entry name" value="Thioredoxin-like_sf"/>
</dbReference>
<protein>
    <submittedName>
        <fullName evidence="4">Predicted E3 ubiquitin ligase</fullName>
    </submittedName>
</protein>
<dbReference type="CDD" id="cd07505">
    <property type="entry name" value="HAD_BPGM-like"/>
    <property type="match status" value="1"/>
</dbReference>
<dbReference type="SFLD" id="SFLDG01129">
    <property type="entry name" value="C1.5:_HAD__Beta-PGM__Phosphata"/>
    <property type="match status" value="1"/>
</dbReference>
<dbReference type="PANTHER" id="PTHR46388">
    <property type="entry name" value="NHL REPEAT-CONTAINING PROTEIN 2"/>
    <property type="match status" value="1"/>
</dbReference>
<organism evidence="4 5">
    <name type="scientific">Klebsormidium nitens</name>
    <name type="common">Green alga</name>
    <name type="synonym">Ulothrix nitens</name>
    <dbReference type="NCBI Taxonomy" id="105231"/>
    <lineage>
        <taxon>Eukaryota</taxon>
        <taxon>Viridiplantae</taxon>
        <taxon>Streptophyta</taxon>
        <taxon>Klebsormidiophyceae</taxon>
        <taxon>Klebsormidiales</taxon>
        <taxon>Klebsormidiaceae</taxon>
        <taxon>Klebsormidium</taxon>
    </lineage>
</organism>
<dbReference type="InterPro" id="IPR045302">
    <property type="entry name" value="NHL2_NHL_rpt_dom"/>
</dbReference>
<dbReference type="EMBL" id="DF237871">
    <property type="protein sequence ID" value="GAQ92105.1"/>
    <property type="molecule type" value="Genomic_DNA"/>
</dbReference>
<dbReference type="GO" id="GO:0016874">
    <property type="term" value="F:ligase activity"/>
    <property type="evidence" value="ECO:0007669"/>
    <property type="project" value="UniProtKB-KW"/>
</dbReference>
<dbReference type="InterPro" id="IPR036412">
    <property type="entry name" value="HAD-like_sf"/>
</dbReference>
<dbReference type="STRING" id="105231.A0A1Y1IMI3"/>
<dbReference type="OMA" id="LITQCKN"/>
<keyword evidence="4" id="KW-0436">Ligase</keyword>
<dbReference type="InterPro" id="IPR001258">
    <property type="entry name" value="NHL_repeat"/>
</dbReference>
<dbReference type="InterPro" id="IPR023214">
    <property type="entry name" value="HAD_sf"/>
</dbReference>
<evidence type="ECO:0000256" key="2">
    <source>
        <dbReference type="PROSITE-ProRule" id="PRU00504"/>
    </source>
</evidence>
<dbReference type="InterPro" id="IPR023198">
    <property type="entry name" value="PGP-like_dom2"/>
</dbReference>
<dbReference type="Gene3D" id="1.10.150.240">
    <property type="entry name" value="Putative phosphatase, domain 2"/>
    <property type="match status" value="1"/>
</dbReference>
<feature type="domain" description="Thioredoxin" evidence="3">
    <location>
        <begin position="460"/>
        <end position="606"/>
    </location>
</feature>
<evidence type="ECO:0000313" key="4">
    <source>
        <dbReference type="EMBL" id="GAQ92105.1"/>
    </source>
</evidence>
<dbReference type="Pfam" id="PF00702">
    <property type="entry name" value="Hydrolase"/>
    <property type="match status" value="1"/>
</dbReference>
<evidence type="ECO:0000259" key="3">
    <source>
        <dbReference type="PROSITE" id="PS51352"/>
    </source>
</evidence>